<sequence>MDSEEYQAYLDEEEYQYHGGFYDVSPIVLRVPYDDYWYLVVDSYDRVKVSVAQLFDD</sequence>
<protein>
    <submittedName>
        <fullName evidence="2">DUF1883 domain-containing protein</fullName>
    </submittedName>
</protein>
<dbReference type="Proteomes" id="UP001597368">
    <property type="component" value="Unassembled WGS sequence"/>
</dbReference>
<keyword evidence="3" id="KW-1185">Reference proteome</keyword>
<feature type="domain" description="DUF1883" evidence="1">
    <location>
        <begin position="1"/>
        <end position="48"/>
    </location>
</feature>
<dbReference type="InterPro" id="IPR036488">
    <property type="entry name" value="DUF1883-like_sf"/>
</dbReference>
<dbReference type="Pfam" id="PF08980">
    <property type="entry name" value="DUF1883"/>
    <property type="match status" value="1"/>
</dbReference>
<evidence type="ECO:0000313" key="3">
    <source>
        <dbReference type="Proteomes" id="UP001597368"/>
    </source>
</evidence>
<reference evidence="3" key="1">
    <citation type="journal article" date="2019" name="Int. J. Syst. Evol. Microbiol.">
        <title>The Global Catalogue of Microorganisms (GCM) 10K type strain sequencing project: providing services to taxonomists for standard genome sequencing and annotation.</title>
        <authorList>
            <consortium name="The Broad Institute Genomics Platform"/>
            <consortium name="The Broad Institute Genome Sequencing Center for Infectious Disease"/>
            <person name="Wu L."/>
            <person name="Ma J."/>
        </authorList>
    </citation>
    <scope>NUCLEOTIDE SEQUENCE [LARGE SCALE GENOMIC DNA]</scope>
    <source>
        <strain evidence="3">ICMP 6774ER</strain>
    </source>
</reference>
<evidence type="ECO:0000259" key="1">
    <source>
        <dbReference type="Pfam" id="PF08980"/>
    </source>
</evidence>
<dbReference type="InterPro" id="IPR015073">
    <property type="entry name" value="DUF1883"/>
</dbReference>
<dbReference type="Gene3D" id="4.10.1210.10">
    <property type="entry name" value="Atu1913-like"/>
    <property type="match status" value="1"/>
</dbReference>
<evidence type="ECO:0000313" key="2">
    <source>
        <dbReference type="EMBL" id="MFD1933296.1"/>
    </source>
</evidence>
<accession>A0ABW4SXF6</accession>
<organism evidence="2 3">
    <name type="scientific">Nonomuraea mangrovi</name>
    <dbReference type="NCBI Taxonomy" id="2316207"/>
    <lineage>
        <taxon>Bacteria</taxon>
        <taxon>Bacillati</taxon>
        <taxon>Actinomycetota</taxon>
        <taxon>Actinomycetes</taxon>
        <taxon>Streptosporangiales</taxon>
        <taxon>Streptosporangiaceae</taxon>
        <taxon>Nonomuraea</taxon>
    </lineage>
</organism>
<proteinExistence type="predicted"/>
<name>A0ABW4SXF6_9ACTN</name>
<gene>
    <name evidence="2" type="ORF">ACFSKW_17650</name>
</gene>
<dbReference type="EMBL" id="JBHUFV010000026">
    <property type="protein sequence ID" value="MFD1933296.1"/>
    <property type="molecule type" value="Genomic_DNA"/>
</dbReference>
<comment type="caution">
    <text evidence="2">The sequence shown here is derived from an EMBL/GenBank/DDBJ whole genome shotgun (WGS) entry which is preliminary data.</text>
</comment>
<dbReference type="RefSeq" id="WP_379573339.1">
    <property type="nucleotide sequence ID" value="NZ_JBHUFV010000026.1"/>
</dbReference>
<dbReference type="SUPFAM" id="SSF141099">
    <property type="entry name" value="Atu1913-like"/>
    <property type="match status" value="1"/>
</dbReference>